<evidence type="ECO:0000256" key="2">
    <source>
        <dbReference type="ARBA" id="ARBA00006271"/>
    </source>
</evidence>
<feature type="compositionally biased region" description="Acidic residues" evidence="9">
    <location>
        <begin position="152"/>
        <end position="170"/>
    </location>
</feature>
<evidence type="ECO:0000256" key="3">
    <source>
        <dbReference type="ARBA" id="ARBA00022741"/>
    </source>
</evidence>
<comment type="caution">
    <text evidence="11">The sequence shown here is derived from an EMBL/GenBank/DDBJ whole genome shotgun (WGS) entry which is preliminary data.</text>
</comment>
<evidence type="ECO:0000256" key="7">
    <source>
        <dbReference type="ARBA" id="ARBA00023204"/>
    </source>
</evidence>
<dbReference type="GO" id="GO:0005524">
    <property type="term" value="F:ATP binding"/>
    <property type="evidence" value="ECO:0007669"/>
    <property type="project" value="UniProtKB-KW"/>
</dbReference>
<dbReference type="CDD" id="cd20404">
    <property type="entry name" value="Tudor_Agenet_AtEML-like"/>
    <property type="match status" value="1"/>
</dbReference>
<keyword evidence="7" id="KW-0234">DNA repair</keyword>
<dbReference type="EMBL" id="JBEDUW010000005">
    <property type="protein sequence ID" value="KAK9930746.1"/>
    <property type="molecule type" value="Genomic_DNA"/>
</dbReference>
<feature type="domain" description="DNA mismatch repair protein MutS-like N-terminal" evidence="10">
    <location>
        <begin position="293"/>
        <end position="405"/>
    </location>
</feature>
<evidence type="ECO:0000256" key="9">
    <source>
        <dbReference type="SAM" id="MobiDB-lite"/>
    </source>
</evidence>
<evidence type="ECO:0000256" key="4">
    <source>
        <dbReference type="ARBA" id="ARBA00022763"/>
    </source>
</evidence>
<proteinExistence type="inferred from homology"/>
<dbReference type="InterPro" id="IPR039776">
    <property type="entry name" value="Pds5"/>
</dbReference>
<organism evidence="11 12">
    <name type="scientific">Rubus argutus</name>
    <name type="common">Southern blackberry</name>
    <dbReference type="NCBI Taxonomy" id="59490"/>
    <lineage>
        <taxon>Eukaryota</taxon>
        <taxon>Viridiplantae</taxon>
        <taxon>Streptophyta</taxon>
        <taxon>Embryophyta</taxon>
        <taxon>Tracheophyta</taxon>
        <taxon>Spermatophyta</taxon>
        <taxon>Magnoliopsida</taxon>
        <taxon>eudicotyledons</taxon>
        <taxon>Gunneridae</taxon>
        <taxon>Pentapetalae</taxon>
        <taxon>rosids</taxon>
        <taxon>fabids</taxon>
        <taxon>Rosales</taxon>
        <taxon>Rosaceae</taxon>
        <taxon>Rosoideae</taxon>
        <taxon>Rosoideae incertae sedis</taxon>
        <taxon>Rubus</taxon>
    </lineage>
</organism>
<protein>
    <recommendedName>
        <fullName evidence="10">DNA mismatch repair protein MutS-like N-terminal domain-containing protein</fullName>
    </recommendedName>
</protein>
<feature type="region of interest" description="Disordered" evidence="9">
    <location>
        <begin position="1"/>
        <end position="73"/>
    </location>
</feature>
<evidence type="ECO:0000256" key="5">
    <source>
        <dbReference type="ARBA" id="ARBA00022840"/>
    </source>
</evidence>
<dbReference type="Proteomes" id="UP001457282">
    <property type="component" value="Unassembled WGS sequence"/>
</dbReference>
<dbReference type="InterPro" id="IPR016151">
    <property type="entry name" value="DNA_mismatch_repair_MutS_N"/>
</dbReference>
<evidence type="ECO:0000256" key="6">
    <source>
        <dbReference type="ARBA" id="ARBA00023125"/>
    </source>
</evidence>
<accession>A0AAW1X3Z3</accession>
<dbReference type="FunFam" id="3.40.1170.10:FF:000002">
    <property type="entry name" value="DNA mismatch repair protein"/>
    <property type="match status" value="1"/>
</dbReference>
<evidence type="ECO:0000313" key="12">
    <source>
        <dbReference type="Proteomes" id="UP001457282"/>
    </source>
</evidence>
<dbReference type="SUPFAM" id="SSF63748">
    <property type="entry name" value="Tudor/PWWP/MBT"/>
    <property type="match status" value="1"/>
</dbReference>
<dbReference type="GO" id="GO:0030983">
    <property type="term" value="F:mismatched DNA binding"/>
    <property type="evidence" value="ECO:0007669"/>
    <property type="project" value="InterPro"/>
</dbReference>
<dbReference type="Gene3D" id="3.40.1170.10">
    <property type="entry name" value="DNA repair protein MutS, domain I"/>
    <property type="match status" value="1"/>
</dbReference>
<dbReference type="PANTHER" id="PTHR12663">
    <property type="entry name" value="ANDROGEN INDUCED INHIBITOR OF PROLIFERATION AS3 / PDS5-RELATED"/>
    <property type="match status" value="1"/>
</dbReference>
<name>A0AAW1X3Z3_RUBAR</name>
<evidence type="ECO:0000256" key="8">
    <source>
        <dbReference type="ARBA" id="ARBA00023242"/>
    </source>
</evidence>
<evidence type="ECO:0000259" key="10">
    <source>
        <dbReference type="Pfam" id="PF01624"/>
    </source>
</evidence>
<feature type="compositionally biased region" description="Polar residues" evidence="9">
    <location>
        <begin position="9"/>
        <end position="33"/>
    </location>
</feature>
<dbReference type="Gene3D" id="2.30.30.140">
    <property type="match status" value="1"/>
</dbReference>
<keyword evidence="3" id="KW-0547">Nucleotide-binding</keyword>
<dbReference type="SUPFAM" id="SSF55271">
    <property type="entry name" value="DNA repair protein MutS, domain I"/>
    <property type="match status" value="1"/>
</dbReference>
<reference evidence="11 12" key="1">
    <citation type="journal article" date="2023" name="G3 (Bethesda)">
        <title>A chromosome-length genome assembly and annotation of blackberry (Rubus argutus, cv. 'Hillquist').</title>
        <authorList>
            <person name="Bruna T."/>
            <person name="Aryal R."/>
            <person name="Dudchenko O."/>
            <person name="Sargent D.J."/>
            <person name="Mead D."/>
            <person name="Buti M."/>
            <person name="Cavallini A."/>
            <person name="Hytonen T."/>
            <person name="Andres J."/>
            <person name="Pham M."/>
            <person name="Weisz D."/>
            <person name="Mascagni F."/>
            <person name="Usai G."/>
            <person name="Natali L."/>
            <person name="Bassil N."/>
            <person name="Fernandez G.E."/>
            <person name="Lomsadze A."/>
            <person name="Armour M."/>
            <person name="Olukolu B."/>
            <person name="Poorten T."/>
            <person name="Britton C."/>
            <person name="Davik J."/>
            <person name="Ashrafi H."/>
            <person name="Aiden E.L."/>
            <person name="Borodovsky M."/>
            <person name="Worthington M."/>
        </authorList>
    </citation>
    <scope>NUCLEOTIDE SEQUENCE [LARGE SCALE GENOMIC DNA]</scope>
    <source>
        <strain evidence="11">PI 553951</strain>
    </source>
</reference>
<dbReference type="GO" id="GO:0006298">
    <property type="term" value="P:mismatch repair"/>
    <property type="evidence" value="ECO:0007669"/>
    <property type="project" value="InterPro"/>
</dbReference>
<dbReference type="PANTHER" id="PTHR12663:SF0">
    <property type="entry name" value="PRECOCIOUS DISSOCIATION OF SISTERS 5, ISOFORM A"/>
    <property type="match status" value="1"/>
</dbReference>
<dbReference type="AlphaFoldDB" id="A0AAW1X3Z3"/>
<keyword evidence="5" id="KW-0067">ATP-binding</keyword>
<dbReference type="GO" id="GO:0000785">
    <property type="term" value="C:chromatin"/>
    <property type="evidence" value="ECO:0007669"/>
    <property type="project" value="TreeGrafter"/>
</dbReference>
<feature type="compositionally biased region" description="Acidic residues" evidence="9">
    <location>
        <begin position="180"/>
        <end position="194"/>
    </location>
</feature>
<dbReference type="Pfam" id="PF01624">
    <property type="entry name" value="MutS_I"/>
    <property type="match status" value="1"/>
</dbReference>
<evidence type="ECO:0000313" key="11">
    <source>
        <dbReference type="EMBL" id="KAK9930746.1"/>
    </source>
</evidence>
<keyword evidence="12" id="KW-1185">Reference proteome</keyword>
<comment type="subcellular location">
    <subcellularLocation>
        <location evidence="1">Nucleus</location>
    </subcellularLocation>
</comment>
<dbReference type="InterPro" id="IPR007695">
    <property type="entry name" value="DNA_mismatch_repair_MutS-lik_N"/>
</dbReference>
<keyword evidence="8" id="KW-0539">Nucleus</keyword>
<feature type="region of interest" description="Disordered" evidence="9">
    <location>
        <begin position="139"/>
        <end position="211"/>
    </location>
</feature>
<gene>
    <name evidence="11" type="ORF">M0R45_027773</name>
</gene>
<keyword evidence="4" id="KW-0227">DNA damage</keyword>
<feature type="compositionally biased region" description="Low complexity" evidence="9">
    <location>
        <begin position="38"/>
        <end position="60"/>
    </location>
</feature>
<comment type="similarity">
    <text evidence="2">Belongs to the DNA mismatch repair MutS family.</text>
</comment>
<dbReference type="GO" id="GO:0007064">
    <property type="term" value="P:mitotic sister chromatid cohesion"/>
    <property type="evidence" value="ECO:0007669"/>
    <property type="project" value="InterPro"/>
</dbReference>
<keyword evidence="6" id="KW-0238">DNA-binding</keyword>
<sequence>MSSSRRRSNGASPLINPQRQITSFFTKATTSPASVPAKQNPKSNPSPSSTTPSPLQSKPKASPPDSNPKKLYGEEVVGKRIKVYWPMDKSWYEGCVKLFNKDSGKHLLQYDDSEEELLDLEKEKIEWVQETVKTLKRLRRGPLSTPQAAAAAEEEESKDDGGADDDSSDEDWGKSVEKDLVEEEDEVMELEDDEGVPKSNGSRGSSKRKLSGTHGLKVNLIELTGNAESMKANGINNVLSGDGSARFSLREAEKFHFLGEKRRDAKKRRPKDANYDPRTLYLPPDFLKSLSGGQRQWWEFKSKHMDKVLFFKMGKFYELFEMDAHIGAKELDLQYMKGEQPHCGFPEKNFSMNVEKLARKGYRVLVVEQTETPEQMELRRKEGGSKDKVVKREVCAVVTRGTLTEGRDAFSKTLMLLI</sequence>
<dbReference type="GO" id="GO:0005634">
    <property type="term" value="C:nucleus"/>
    <property type="evidence" value="ECO:0007669"/>
    <property type="project" value="UniProtKB-SubCell"/>
</dbReference>
<evidence type="ECO:0000256" key="1">
    <source>
        <dbReference type="ARBA" id="ARBA00004123"/>
    </source>
</evidence>